<dbReference type="RefSeq" id="XP_022405854.1">
    <property type="nucleotide sequence ID" value="XM_022543085.1"/>
</dbReference>
<dbReference type="VEuPathDB" id="FungiDB:ASPGLDRAFT_21340"/>
<evidence type="ECO:0000313" key="2">
    <source>
        <dbReference type="EMBL" id="OJJ89192.1"/>
    </source>
</evidence>
<dbReference type="STRING" id="1160497.A0A1L9VZ56"/>
<gene>
    <name evidence="2" type="ORF">ASPGLDRAFT_21340</name>
</gene>
<feature type="compositionally biased region" description="Polar residues" evidence="1">
    <location>
        <begin position="331"/>
        <end position="353"/>
    </location>
</feature>
<feature type="region of interest" description="Disordered" evidence="1">
    <location>
        <begin position="1"/>
        <end position="163"/>
    </location>
</feature>
<dbReference type="EMBL" id="KV878888">
    <property type="protein sequence ID" value="OJJ89192.1"/>
    <property type="molecule type" value="Genomic_DNA"/>
</dbReference>
<reference evidence="3" key="1">
    <citation type="journal article" date="2017" name="Genome Biol.">
        <title>Comparative genomics reveals high biological diversity and specific adaptations in the industrially and medically important fungal genus Aspergillus.</title>
        <authorList>
            <person name="de Vries R.P."/>
            <person name="Riley R."/>
            <person name="Wiebenga A."/>
            <person name="Aguilar-Osorio G."/>
            <person name="Amillis S."/>
            <person name="Uchima C.A."/>
            <person name="Anderluh G."/>
            <person name="Asadollahi M."/>
            <person name="Askin M."/>
            <person name="Barry K."/>
            <person name="Battaglia E."/>
            <person name="Bayram O."/>
            <person name="Benocci T."/>
            <person name="Braus-Stromeyer S.A."/>
            <person name="Caldana C."/>
            <person name="Canovas D."/>
            <person name="Cerqueira G.C."/>
            <person name="Chen F."/>
            <person name="Chen W."/>
            <person name="Choi C."/>
            <person name="Clum A."/>
            <person name="Dos Santos R.A."/>
            <person name="Damasio A.R."/>
            <person name="Diallinas G."/>
            <person name="Emri T."/>
            <person name="Fekete E."/>
            <person name="Flipphi M."/>
            <person name="Freyberg S."/>
            <person name="Gallo A."/>
            <person name="Gournas C."/>
            <person name="Habgood R."/>
            <person name="Hainaut M."/>
            <person name="Harispe M.L."/>
            <person name="Henrissat B."/>
            <person name="Hilden K.S."/>
            <person name="Hope R."/>
            <person name="Hossain A."/>
            <person name="Karabika E."/>
            <person name="Karaffa L."/>
            <person name="Karanyi Z."/>
            <person name="Krasevec N."/>
            <person name="Kuo A."/>
            <person name="Kusch H."/>
            <person name="LaButti K."/>
            <person name="Lagendijk E.L."/>
            <person name="Lapidus A."/>
            <person name="Levasseur A."/>
            <person name="Lindquist E."/>
            <person name="Lipzen A."/>
            <person name="Logrieco A.F."/>
            <person name="MacCabe A."/>
            <person name="Maekelae M.R."/>
            <person name="Malavazi I."/>
            <person name="Melin P."/>
            <person name="Meyer V."/>
            <person name="Mielnichuk N."/>
            <person name="Miskei M."/>
            <person name="Molnar A.P."/>
            <person name="Mule G."/>
            <person name="Ngan C.Y."/>
            <person name="Orejas M."/>
            <person name="Orosz E."/>
            <person name="Ouedraogo J.P."/>
            <person name="Overkamp K.M."/>
            <person name="Park H.-S."/>
            <person name="Perrone G."/>
            <person name="Piumi F."/>
            <person name="Punt P.J."/>
            <person name="Ram A.F."/>
            <person name="Ramon A."/>
            <person name="Rauscher S."/>
            <person name="Record E."/>
            <person name="Riano-Pachon D.M."/>
            <person name="Robert V."/>
            <person name="Roehrig J."/>
            <person name="Ruller R."/>
            <person name="Salamov A."/>
            <person name="Salih N.S."/>
            <person name="Samson R.A."/>
            <person name="Sandor E."/>
            <person name="Sanguinetti M."/>
            <person name="Schuetze T."/>
            <person name="Sepcic K."/>
            <person name="Shelest E."/>
            <person name="Sherlock G."/>
            <person name="Sophianopoulou V."/>
            <person name="Squina F.M."/>
            <person name="Sun H."/>
            <person name="Susca A."/>
            <person name="Todd R.B."/>
            <person name="Tsang A."/>
            <person name="Unkles S.E."/>
            <person name="van de Wiele N."/>
            <person name="van Rossen-Uffink D."/>
            <person name="Oliveira J.V."/>
            <person name="Vesth T.C."/>
            <person name="Visser J."/>
            <person name="Yu J.-H."/>
            <person name="Zhou M."/>
            <person name="Andersen M.R."/>
            <person name="Archer D.B."/>
            <person name="Baker S.E."/>
            <person name="Benoit I."/>
            <person name="Brakhage A.A."/>
            <person name="Braus G.H."/>
            <person name="Fischer R."/>
            <person name="Frisvad J.C."/>
            <person name="Goldman G.H."/>
            <person name="Houbraken J."/>
            <person name="Oakley B."/>
            <person name="Pocsi I."/>
            <person name="Scazzocchio C."/>
            <person name="Seiboth B."/>
            <person name="vanKuyk P.A."/>
            <person name="Wortman J."/>
            <person name="Dyer P.S."/>
            <person name="Grigoriev I.V."/>
        </authorList>
    </citation>
    <scope>NUCLEOTIDE SEQUENCE [LARGE SCALE GENOMIC DNA]</scope>
    <source>
        <strain evidence="3">CBS 516.65</strain>
    </source>
</reference>
<feature type="compositionally biased region" description="Low complexity" evidence="1">
    <location>
        <begin position="370"/>
        <end position="393"/>
    </location>
</feature>
<dbReference type="GeneID" id="34459346"/>
<keyword evidence="3" id="KW-1185">Reference proteome</keyword>
<dbReference type="Proteomes" id="UP000184300">
    <property type="component" value="Unassembled WGS sequence"/>
</dbReference>
<evidence type="ECO:0000313" key="3">
    <source>
        <dbReference type="Proteomes" id="UP000184300"/>
    </source>
</evidence>
<feature type="region of interest" description="Disordered" evidence="1">
    <location>
        <begin position="251"/>
        <end position="393"/>
    </location>
</feature>
<proteinExistence type="predicted"/>
<sequence>MSESPTSPAEITRSSSPDKSSQQDCQIEDENPPGNQKTQRRSKAIDLIRARTVVRMSPPASAENSPVKTESPGRSPEISPTKSPGKCPGSPPQRPTHGSVPKSPSKSPKKQPGRSPKASPARKNMQPQSPALHGQPVQLYKNPVPALGPSLMPKPQREQSSASLSSEAGYQYFGGNYTYPYMLNTQLFPEQDAVSTVQPASYIAPVYTGGTTMAQSPVLQFEQVFPPTQLRSAHSSLASFEAEWRANPESFVTTSSGEDAGAVAEQSNTIRTGEDNISFPDSRNLAVTSPETSSTTERSEAQDTQPQPLPNPIPRRNTLSTKTKPKLSPIQEISRQDTLSPKSETSSTGITTDPPSPARSIDSSQFFKNTSSISTQSSPTSSAATTTTTATTITRKQNPPDFFYQLDSHGFPCATSTCDNRCNLWDGTSVICPKCGPYSEIRYCSKAHLLEDVKWHWAYCGMMAFEHPCKENSIPREIRVDMPCLIPCVHGYDTPERHRQAVYFNVCGAQGDYFIFSDWGDLMEAGGRSDGMAARCSSRVICTVTFEDPVEKDRFRRVLAACLFLTIEVPDLADYLFRLIRNNLRTKSLWSKTLHQSLIHQLSQELSIQTQPHITGERHACPTDWDGCSRRACKDVVCQGEYWRLLGKLGGMGFGRLLEHLEAGYWVLRVARTTHPGVRVVEERMRGEGFEGVLEEDRRVFRRGVGWDGVGSGCMEIEGVNV</sequence>
<feature type="compositionally biased region" description="Polar residues" evidence="1">
    <location>
        <begin position="1"/>
        <end position="25"/>
    </location>
</feature>
<dbReference type="OrthoDB" id="4757558at2759"/>
<dbReference type="AlphaFoldDB" id="A0A1L9VZ56"/>
<organism evidence="2 3">
    <name type="scientific">Aspergillus glaucus CBS 516.65</name>
    <dbReference type="NCBI Taxonomy" id="1160497"/>
    <lineage>
        <taxon>Eukaryota</taxon>
        <taxon>Fungi</taxon>
        <taxon>Dikarya</taxon>
        <taxon>Ascomycota</taxon>
        <taxon>Pezizomycotina</taxon>
        <taxon>Eurotiomycetes</taxon>
        <taxon>Eurotiomycetidae</taxon>
        <taxon>Eurotiales</taxon>
        <taxon>Aspergillaceae</taxon>
        <taxon>Aspergillus</taxon>
        <taxon>Aspergillus subgen. Aspergillus</taxon>
    </lineage>
</organism>
<accession>A0A1L9VZ56</accession>
<name>A0A1L9VZ56_ASPGL</name>
<evidence type="ECO:0000256" key="1">
    <source>
        <dbReference type="SAM" id="MobiDB-lite"/>
    </source>
</evidence>
<protein>
    <submittedName>
        <fullName evidence="2">Uncharacterized protein</fullName>
    </submittedName>
</protein>